<protein>
    <submittedName>
        <fullName evidence="1">Uncharacterized protein</fullName>
    </submittedName>
</protein>
<dbReference type="PANTHER" id="PTHR33240:SF8">
    <property type="entry name" value="OS03G0439900 PROTEIN"/>
    <property type="match status" value="1"/>
</dbReference>
<reference evidence="1" key="1">
    <citation type="submission" date="2023-03" db="EMBL/GenBank/DDBJ databases">
        <title>Chromosome-scale reference genome and RAD-based genetic map of yellow starthistle (Centaurea solstitialis) reveal putative structural variation and QTLs associated with invader traits.</title>
        <authorList>
            <person name="Reatini B."/>
            <person name="Cang F.A."/>
            <person name="Jiang Q."/>
            <person name="Mckibben M.T.W."/>
            <person name="Barker M.S."/>
            <person name="Rieseberg L.H."/>
            <person name="Dlugosch K.M."/>
        </authorList>
    </citation>
    <scope>NUCLEOTIDE SEQUENCE</scope>
    <source>
        <strain evidence="1">CAN-66</strain>
        <tissue evidence="1">Leaf</tissue>
    </source>
</reference>
<gene>
    <name evidence="1" type="ORF">OSB04_025928</name>
</gene>
<proteinExistence type="predicted"/>
<accession>A0AA38T0K2</accession>
<dbReference type="AlphaFoldDB" id="A0AA38T0K2"/>
<dbReference type="PANTHER" id="PTHR33240">
    <property type="entry name" value="OS08G0508500 PROTEIN"/>
    <property type="match status" value="1"/>
</dbReference>
<comment type="caution">
    <text evidence="1">The sequence shown here is derived from an EMBL/GenBank/DDBJ whole genome shotgun (WGS) entry which is preliminary data.</text>
</comment>
<dbReference type="SUPFAM" id="SSF50630">
    <property type="entry name" value="Acid proteases"/>
    <property type="match status" value="1"/>
</dbReference>
<keyword evidence="2" id="KW-1185">Reference proteome</keyword>
<dbReference type="InterPro" id="IPR021109">
    <property type="entry name" value="Peptidase_aspartic_dom_sf"/>
</dbReference>
<dbReference type="EMBL" id="JARYMX010000006">
    <property type="protein sequence ID" value="KAJ9546221.1"/>
    <property type="molecule type" value="Genomic_DNA"/>
</dbReference>
<sequence>MNFVITCELEYNVVGLQIDQEAVKPLMGLGQSFTFSSDELLILTYEVNLSRFHESISTLVLDTKSIPYLFSCLKLTDGVKYFIRKRHGYQRSCLGVNIHQALIFVCKDWEDWINNDALVIQLTIGNCSTKRILIDGGSSANVIIADTLKVMGIERSEIVRRSTTLIGFNEDSMNTLGEIILPVLAKGINKQTKFNVIDCQSAYNVILGRPWIHDMKAVPSTYHQKIKFSSPWGIQEIASEKKIAKECYKFTMKTKPRDI</sequence>
<organism evidence="1 2">
    <name type="scientific">Centaurea solstitialis</name>
    <name type="common">yellow star-thistle</name>
    <dbReference type="NCBI Taxonomy" id="347529"/>
    <lineage>
        <taxon>Eukaryota</taxon>
        <taxon>Viridiplantae</taxon>
        <taxon>Streptophyta</taxon>
        <taxon>Embryophyta</taxon>
        <taxon>Tracheophyta</taxon>
        <taxon>Spermatophyta</taxon>
        <taxon>Magnoliopsida</taxon>
        <taxon>eudicotyledons</taxon>
        <taxon>Gunneridae</taxon>
        <taxon>Pentapetalae</taxon>
        <taxon>asterids</taxon>
        <taxon>campanulids</taxon>
        <taxon>Asterales</taxon>
        <taxon>Asteraceae</taxon>
        <taxon>Carduoideae</taxon>
        <taxon>Cardueae</taxon>
        <taxon>Centaureinae</taxon>
        <taxon>Centaurea</taxon>
    </lineage>
</organism>
<evidence type="ECO:0000313" key="1">
    <source>
        <dbReference type="EMBL" id="KAJ9546221.1"/>
    </source>
</evidence>
<dbReference type="Gene3D" id="2.40.70.10">
    <property type="entry name" value="Acid Proteases"/>
    <property type="match status" value="1"/>
</dbReference>
<name>A0AA38T0K2_9ASTR</name>
<dbReference type="CDD" id="cd00303">
    <property type="entry name" value="retropepsin_like"/>
    <property type="match status" value="1"/>
</dbReference>
<evidence type="ECO:0000313" key="2">
    <source>
        <dbReference type="Proteomes" id="UP001172457"/>
    </source>
</evidence>
<dbReference type="Proteomes" id="UP001172457">
    <property type="component" value="Chromosome 6"/>
</dbReference>